<gene>
    <name evidence="1" type="ORF">L3Q82_025983</name>
</gene>
<protein>
    <submittedName>
        <fullName evidence="1">Uncharacterized protein</fullName>
    </submittedName>
</protein>
<keyword evidence="2" id="KW-1185">Reference proteome</keyword>
<dbReference type="EMBL" id="CM041538">
    <property type="protein sequence ID" value="KAI3369010.1"/>
    <property type="molecule type" value="Genomic_DNA"/>
</dbReference>
<proteinExistence type="predicted"/>
<feature type="non-terminal residue" evidence="1">
    <location>
        <position position="122"/>
    </location>
</feature>
<evidence type="ECO:0000313" key="2">
    <source>
        <dbReference type="Proteomes" id="UP000831701"/>
    </source>
</evidence>
<evidence type="ECO:0000313" key="1">
    <source>
        <dbReference type="EMBL" id="KAI3369010.1"/>
    </source>
</evidence>
<accession>A0ACB8WMW0</accession>
<reference evidence="1" key="1">
    <citation type="submission" date="2022-04" db="EMBL/GenBank/DDBJ databases">
        <title>Jade perch genome.</title>
        <authorList>
            <person name="Chao B."/>
        </authorList>
    </citation>
    <scope>NUCLEOTIDE SEQUENCE</scope>
    <source>
        <strain evidence="1">CB-2022</strain>
    </source>
</reference>
<sequence>MPPPPLTLIPSTRQLFGGECFSVQCPVSQTNSSGWGLRHFSPVGEVMNRVPNTDRYSPLGGAVSVNKSDTCEFTADSGNSGLYWCEGTEGRSNSVNITVSYDAMILKTPALPVFEGDNVVLY</sequence>
<comment type="caution">
    <text evidence="1">The sequence shown here is derived from an EMBL/GenBank/DDBJ whole genome shotgun (WGS) entry which is preliminary data.</text>
</comment>
<organism evidence="1 2">
    <name type="scientific">Scortum barcoo</name>
    <name type="common">barcoo grunter</name>
    <dbReference type="NCBI Taxonomy" id="214431"/>
    <lineage>
        <taxon>Eukaryota</taxon>
        <taxon>Metazoa</taxon>
        <taxon>Chordata</taxon>
        <taxon>Craniata</taxon>
        <taxon>Vertebrata</taxon>
        <taxon>Euteleostomi</taxon>
        <taxon>Actinopterygii</taxon>
        <taxon>Neopterygii</taxon>
        <taxon>Teleostei</taxon>
        <taxon>Neoteleostei</taxon>
        <taxon>Acanthomorphata</taxon>
        <taxon>Eupercaria</taxon>
        <taxon>Centrarchiformes</taxon>
        <taxon>Terapontoidei</taxon>
        <taxon>Terapontidae</taxon>
        <taxon>Scortum</taxon>
    </lineage>
</organism>
<name>A0ACB8WMW0_9TELE</name>
<dbReference type="Proteomes" id="UP000831701">
    <property type="component" value="Chromosome 8"/>
</dbReference>